<dbReference type="GO" id="GO:0016616">
    <property type="term" value="F:oxidoreductase activity, acting on the CH-OH group of donors, NAD or NADP as acceptor"/>
    <property type="evidence" value="ECO:0007669"/>
    <property type="project" value="TreeGrafter"/>
</dbReference>
<keyword evidence="2" id="KW-0560">Oxidoreductase</keyword>
<reference evidence="3 4" key="1">
    <citation type="submission" date="2017-11" db="EMBL/GenBank/DDBJ databases">
        <authorList>
            <person name="Han C.G."/>
        </authorList>
    </citation>
    <scope>NUCLEOTIDE SEQUENCE [LARGE SCALE GENOMIC DNA]</scope>
    <source>
        <strain evidence="3 4">ANC 5347</strain>
    </source>
</reference>
<name>A0A2H9UN42_9GAMM</name>
<dbReference type="InterPro" id="IPR020904">
    <property type="entry name" value="Sc_DH/Rdtase_CS"/>
</dbReference>
<sequence>MKGVMHPSVFKDFNMNGLTQKTVVMTGALGGIAKATIKAFDEHNVNFILMDVVGEDSKFLSTLKSPYTYFKCDLSCSDAIDQVKGEVEARFKTVDFLIHAAGLYQHIELEDLSYEEWNRQISINLNANYYLIKSFLPLLAEQSAIVNMSSIAGHQGSIAHTAYATAKGGVLALTKSLAIELAPKTRINTISPGLIDTAMMQGMSDEKRNAMINSTPLKRLGQPEEIAQAIKFLCSSGASYITGENIHVNGGLYRE</sequence>
<gene>
    <name evidence="3" type="ORF">CU320_05680</name>
</gene>
<dbReference type="PANTHER" id="PTHR42760">
    <property type="entry name" value="SHORT-CHAIN DEHYDROGENASES/REDUCTASES FAMILY MEMBER"/>
    <property type="match status" value="1"/>
</dbReference>
<evidence type="ECO:0000256" key="2">
    <source>
        <dbReference type="ARBA" id="ARBA00023002"/>
    </source>
</evidence>
<dbReference type="Pfam" id="PF13561">
    <property type="entry name" value="adh_short_C2"/>
    <property type="match status" value="1"/>
</dbReference>
<evidence type="ECO:0000313" key="4">
    <source>
        <dbReference type="Proteomes" id="UP000242351"/>
    </source>
</evidence>
<comment type="caution">
    <text evidence="3">The sequence shown here is derived from an EMBL/GenBank/DDBJ whole genome shotgun (WGS) entry which is preliminary data.</text>
</comment>
<evidence type="ECO:0000256" key="1">
    <source>
        <dbReference type="ARBA" id="ARBA00006484"/>
    </source>
</evidence>
<dbReference type="PRINTS" id="PR00081">
    <property type="entry name" value="GDHRDH"/>
</dbReference>
<dbReference type="Proteomes" id="UP000242351">
    <property type="component" value="Unassembled WGS sequence"/>
</dbReference>
<dbReference type="SUPFAM" id="SSF51735">
    <property type="entry name" value="NAD(P)-binding Rossmann-fold domains"/>
    <property type="match status" value="1"/>
</dbReference>
<dbReference type="FunFam" id="3.40.50.720:FF:000173">
    <property type="entry name" value="3-oxoacyl-[acyl-carrier protein] reductase"/>
    <property type="match status" value="1"/>
</dbReference>
<accession>A0A2H9UN42</accession>
<dbReference type="AlphaFoldDB" id="A0A2H9UN42"/>
<dbReference type="CDD" id="cd05233">
    <property type="entry name" value="SDR_c"/>
    <property type="match status" value="1"/>
</dbReference>
<dbReference type="GO" id="GO:0048038">
    <property type="term" value="F:quinone binding"/>
    <property type="evidence" value="ECO:0007669"/>
    <property type="project" value="TreeGrafter"/>
</dbReference>
<organism evidence="3 4">
    <name type="scientific">Acinetobacter pseudolwoffii</name>
    <dbReference type="NCBI Taxonomy" id="2053287"/>
    <lineage>
        <taxon>Bacteria</taxon>
        <taxon>Pseudomonadati</taxon>
        <taxon>Pseudomonadota</taxon>
        <taxon>Gammaproteobacteria</taxon>
        <taxon>Moraxellales</taxon>
        <taxon>Moraxellaceae</taxon>
        <taxon>Acinetobacter</taxon>
    </lineage>
</organism>
<reference evidence="3 4" key="2">
    <citation type="submission" date="2017-12" db="EMBL/GenBank/DDBJ databases">
        <title>Revising the taxonomy of the Acinetobacter lwoffii group: the description of Acinetobacter pseudolwoffii sp. nov. and emended description of Acinetobacter lwoffii.</title>
        <authorList>
            <person name="Nemec A."/>
        </authorList>
    </citation>
    <scope>NUCLEOTIDE SEQUENCE [LARGE SCALE GENOMIC DNA]</scope>
    <source>
        <strain evidence="3 4">ANC 5347</strain>
    </source>
</reference>
<comment type="similarity">
    <text evidence="1">Belongs to the short-chain dehydrogenases/reductases (SDR) family.</text>
</comment>
<dbReference type="InterPro" id="IPR002347">
    <property type="entry name" value="SDR_fam"/>
</dbReference>
<dbReference type="InterPro" id="IPR036291">
    <property type="entry name" value="NAD(P)-bd_dom_sf"/>
</dbReference>
<protein>
    <submittedName>
        <fullName evidence="3">3-oxoacyl-ACP reductase</fullName>
    </submittedName>
</protein>
<dbReference type="Gene3D" id="3.40.50.720">
    <property type="entry name" value="NAD(P)-binding Rossmann-like Domain"/>
    <property type="match status" value="1"/>
</dbReference>
<dbReference type="PROSITE" id="PS00061">
    <property type="entry name" value="ADH_SHORT"/>
    <property type="match status" value="1"/>
</dbReference>
<dbReference type="PANTHER" id="PTHR42760:SF133">
    <property type="entry name" value="3-OXOACYL-[ACYL-CARRIER-PROTEIN] REDUCTASE"/>
    <property type="match status" value="1"/>
</dbReference>
<dbReference type="GO" id="GO:0006633">
    <property type="term" value="P:fatty acid biosynthetic process"/>
    <property type="evidence" value="ECO:0007669"/>
    <property type="project" value="TreeGrafter"/>
</dbReference>
<evidence type="ECO:0000313" key="3">
    <source>
        <dbReference type="EMBL" id="PJI33129.1"/>
    </source>
</evidence>
<proteinExistence type="inferred from homology"/>
<dbReference type="PRINTS" id="PR00080">
    <property type="entry name" value="SDRFAMILY"/>
</dbReference>
<dbReference type="EMBL" id="PGOZ01000004">
    <property type="protein sequence ID" value="PJI33129.1"/>
    <property type="molecule type" value="Genomic_DNA"/>
</dbReference>